<reference evidence="1" key="1">
    <citation type="journal article" date="2019" name="bioRxiv">
        <title>The Genome of the Zebra Mussel, Dreissena polymorpha: A Resource for Invasive Species Research.</title>
        <authorList>
            <person name="McCartney M.A."/>
            <person name="Auch B."/>
            <person name="Kono T."/>
            <person name="Mallez S."/>
            <person name="Zhang Y."/>
            <person name="Obille A."/>
            <person name="Becker A."/>
            <person name="Abrahante J.E."/>
            <person name="Garbe J."/>
            <person name="Badalamenti J.P."/>
            <person name="Herman A."/>
            <person name="Mangelson H."/>
            <person name="Liachko I."/>
            <person name="Sullivan S."/>
            <person name="Sone E.D."/>
            <person name="Koren S."/>
            <person name="Silverstein K.A.T."/>
            <person name="Beckman K.B."/>
            <person name="Gohl D.M."/>
        </authorList>
    </citation>
    <scope>NUCLEOTIDE SEQUENCE</scope>
    <source>
        <strain evidence="1">Duluth1</strain>
        <tissue evidence="1">Whole animal</tissue>
    </source>
</reference>
<evidence type="ECO:0000313" key="1">
    <source>
        <dbReference type="EMBL" id="KAH3858863.1"/>
    </source>
</evidence>
<sequence>MKFKTHSARCDTTSKAKQSGLSLAESLKVAWWSSERTFAQYYEKPIENCEDFQSAVLQ</sequence>
<comment type="caution">
    <text evidence="1">The sequence shown here is derived from an EMBL/GenBank/DDBJ whole genome shotgun (WGS) entry which is preliminary data.</text>
</comment>
<gene>
    <name evidence="1" type="ORF">DPMN_101504</name>
</gene>
<accession>A0A9D4LHU7</accession>
<dbReference type="EMBL" id="JAIWYP010000003">
    <property type="protein sequence ID" value="KAH3858863.1"/>
    <property type="molecule type" value="Genomic_DNA"/>
</dbReference>
<reference evidence="1" key="2">
    <citation type="submission" date="2020-11" db="EMBL/GenBank/DDBJ databases">
        <authorList>
            <person name="McCartney M.A."/>
            <person name="Auch B."/>
            <person name="Kono T."/>
            <person name="Mallez S."/>
            <person name="Becker A."/>
            <person name="Gohl D.M."/>
            <person name="Silverstein K.A.T."/>
            <person name="Koren S."/>
            <person name="Bechman K.B."/>
            <person name="Herman A."/>
            <person name="Abrahante J.E."/>
            <person name="Garbe J."/>
        </authorList>
    </citation>
    <scope>NUCLEOTIDE SEQUENCE</scope>
    <source>
        <strain evidence="1">Duluth1</strain>
        <tissue evidence="1">Whole animal</tissue>
    </source>
</reference>
<keyword evidence="2" id="KW-1185">Reference proteome</keyword>
<proteinExistence type="predicted"/>
<organism evidence="1 2">
    <name type="scientific">Dreissena polymorpha</name>
    <name type="common">Zebra mussel</name>
    <name type="synonym">Mytilus polymorpha</name>
    <dbReference type="NCBI Taxonomy" id="45954"/>
    <lineage>
        <taxon>Eukaryota</taxon>
        <taxon>Metazoa</taxon>
        <taxon>Spiralia</taxon>
        <taxon>Lophotrochozoa</taxon>
        <taxon>Mollusca</taxon>
        <taxon>Bivalvia</taxon>
        <taxon>Autobranchia</taxon>
        <taxon>Heteroconchia</taxon>
        <taxon>Euheterodonta</taxon>
        <taxon>Imparidentia</taxon>
        <taxon>Neoheterodontei</taxon>
        <taxon>Myida</taxon>
        <taxon>Dreissenoidea</taxon>
        <taxon>Dreissenidae</taxon>
        <taxon>Dreissena</taxon>
    </lineage>
</organism>
<dbReference type="AlphaFoldDB" id="A0A9D4LHU7"/>
<evidence type="ECO:0000313" key="2">
    <source>
        <dbReference type="Proteomes" id="UP000828390"/>
    </source>
</evidence>
<name>A0A9D4LHU7_DREPO</name>
<protein>
    <submittedName>
        <fullName evidence="1">Uncharacterized protein</fullName>
    </submittedName>
</protein>
<dbReference type="Proteomes" id="UP000828390">
    <property type="component" value="Unassembled WGS sequence"/>
</dbReference>